<dbReference type="EMBL" id="JALNTZ010000010">
    <property type="protein sequence ID" value="KAJ3639373.1"/>
    <property type="molecule type" value="Genomic_DNA"/>
</dbReference>
<keyword evidence="2" id="KW-1185">Reference proteome</keyword>
<organism evidence="1 2">
    <name type="scientific">Zophobas morio</name>
    <dbReference type="NCBI Taxonomy" id="2755281"/>
    <lineage>
        <taxon>Eukaryota</taxon>
        <taxon>Metazoa</taxon>
        <taxon>Ecdysozoa</taxon>
        <taxon>Arthropoda</taxon>
        <taxon>Hexapoda</taxon>
        <taxon>Insecta</taxon>
        <taxon>Pterygota</taxon>
        <taxon>Neoptera</taxon>
        <taxon>Endopterygota</taxon>
        <taxon>Coleoptera</taxon>
        <taxon>Polyphaga</taxon>
        <taxon>Cucujiformia</taxon>
        <taxon>Tenebrionidae</taxon>
        <taxon>Zophobas</taxon>
    </lineage>
</organism>
<gene>
    <name evidence="1" type="ORF">Zmor_002734</name>
</gene>
<protein>
    <submittedName>
        <fullName evidence="1">Uncharacterized protein</fullName>
    </submittedName>
</protein>
<evidence type="ECO:0000313" key="1">
    <source>
        <dbReference type="EMBL" id="KAJ3639373.1"/>
    </source>
</evidence>
<name>A0AA38HLN1_9CUCU</name>
<dbReference type="AlphaFoldDB" id="A0AA38HLN1"/>
<evidence type="ECO:0000313" key="2">
    <source>
        <dbReference type="Proteomes" id="UP001168821"/>
    </source>
</evidence>
<sequence length="134" mass="14788">MWNAEFNDMLKVKVCMDDQISQSTSSQEFSFETKSFSLMFRGKAVARVALNDNPRCALLAISRDARIIYIREAMKQRRWVAGAGGNSLRCEANEVSATDAGDVRMTRGSASAHRPPLAALLALDFIVVLGKSRC</sequence>
<accession>A0AA38HLN1</accession>
<proteinExistence type="predicted"/>
<comment type="caution">
    <text evidence="1">The sequence shown here is derived from an EMBL/GenBank/DDBJ whole genome shotgun (WGS) entry which is preliminary data.</text>
</comment>
<dbReference type="Proteomes" id="UP001168821">
    <property type="component" value="Unassembled WGS sequence"/>
</dbReference>
<reference evidence="1" key="1">
    <citation type="journal article" date="2023" name="G3 (Bethesda)">
        <title>Whole genome assemblies of Zophobas morio and Tenebrio molitor.</title>
        <authorList>
            <person name="Kaur S."/>
            <person name="Stinson S.A."/>
            <person name="diCenzo G.C."/>
        </authorList>
    </citation>
    <scope>NUCLEOTIDE SEQUENCE</scope>
    <source>
        <strain evidence="1">QUZm001</strain>
    </source>
</reference>